<dbReference type="InterPro" id="IPR011429">
    <property type="entry name" value="Cyt_c_Planctomycete-type"/>
</dbReference>
<dbReference type="Pfam" id="PF07627">
    <property type="entry name" value="PSCyt3"/>
    <property type="match status" value="1"/>
</dbReference>
<dbReference type="Pfam" id="PF07637">
    <property type="entry name" value="PSD5"/>
    <property type="match status" value="1"/>
</dbReference>
<dbReference type="InterPro" id="IPR013042">
    <property type="entry name" value="DUF1592"/>
</dbReference>
<dbReference type="Pfam" id="PF07626">
    <property type="entry name" value="PSD3"/>
    <property type="match status" value="1"/>
</dbReference>
<dbReference type="InterPro" id="IPR013043">
    <property type="entry name" value="DUF1595"/>
</dbReference>
<dbReference type="Proteomes" id="UP000325286">
    <property type="component" value="Chromosome"/>
</dbReference>
<feature type="domain" description="DUF1592" evidence="5">
    <location>
        <begin position="301"/>
        <end position="418"/>
    </location>
</feature>
<evidence type="ECO:0000259" key="4">
    <source>
        <dbReference type="Pfam" id="PF07627"/>
    </source>
</evidence>
<dbReference type="KEGG" id="rul:UC8_21330"/>
<evidence type="ECO:0008006" key="10">
    <source>
        <dbReference type="Google" id="ProtNLM"/>
    </source>
</evidence>
<sequence precursor="true">MLHRFPSVCLSLVCLLVLAGPAITAPALADTFGESIQPLLQKHCQQCHGGGDEIHGDFDLTQLDHPAAIDAAFETWERAVELVDEGLMPPDDQPPLSDTEKQTLRAWYQDRFVESVGAHPGYFRPRRLSAHEYRNTLHSLLGFPLEVAIRKAEETLSEESLVMKLLPTDPPGPSGFTNDTSGNPLTTVLWDQYSYLVDNGLEKLFSSQHRDALQAYTGSIEGPWLTPAQAETMLRRFARRVYRRDLSDAQINDMLAALQGKHEAALQTALQREMKAILMSPSFLYRGLHIRIATDVQVPVDDFELAERLSYFLWADMPDDELLDLAGAGQLAQADVLDAQITRMLASPKARNLAEDFGLQWFSLGEIDHVSNNPSLVHGLKNQPLDFLHYLFTQDRPLLELLDSRTTFINAHTARYYGAERRQLKAHRRPAGVEVQALPNQKIQLNDNQHRGGLLTMPGVLAMNRGPVLRGTWLLERVLGEHLPDPPANIGQVPANRPGEKLSFRQRFELHRSDATCAVCHDKIDPLGFSLQAYDDQGKVLARTKHLDTSGTLPSGESFDDFSGLKQILVTDYRERVIRNIVRQMMAYALARKLQAYDRPTVDQIVAELIEQDGTYRDLIAKIVNSLPFRETVKRSAQPPSKI</sequence>
<dbReference type="InterPro" id="IPR013039">
    <property type="entry name" value="DUF1588"/>
</dbReference>
<dbReference type="Pfam" id="PF07631">
    <property type="entry name" value="PSD4"/>
    <property type="match status" value="1"/>
</dbReference>
<dbReference type="InterPro" id="IPR036909">
    <property type="entry name" value="Cyt_c-like_dom_sf"/>
</dbReference>
<evidence type="ECO:0000259" key="3">
    <source>
        <dbReference type="Pfam" id="PF07626"/>
    </source>
</evidence>
<evidence type="ECO:0000259" key="7">
    <source>
        <dbReference type="Pfam" id="PF07637"/>
    </source>
</evidence>
<dbReference type="GO" id="GO:0020037">
    <property type="term" value="F:heme binding"/>
    <property type="evidence" value="ECO:0007669"/>
    <property type="project" value="InterPro"/>
</dbReference>
<evidence type="ECO:0000313" key="8">
    <source>
        <dbReference type="EMBL" id="QEG40127.1"/>
    </source>
</evidence>
<feature type="signal peptide" evidence="1">
    <location>
        <begin position="1"/>
        <end position="29"/>
    </location>
</feature>
<name>A0A5B9QM12_9BACT</name>
<feature type="domain" description="DUF1588" evidence="4">
    <location>
        <begin position="451"/>
        <end position="540"/>
    </location>
</feature>
<dbReference type="EMBL" id="CP042914">
    <property type="protein sequence ID" value="QEG40127.1"/>
    <property type="molecule type" value="Genomic_DNA"/>
</dbReference>
<feature type="chain" id="PRO_5023049428" description="Planctomycete cytochrome C" evidence="1">
    <location>
        <begin position="30"/>
        <end position="643"/>
    </location>
</feature>
<accession>A0A5B9QM12</accession>
<feature type="domain" description="DUF1585" evidence="2">
    <location>
        <begin position="555"/>
        <end position="629"/>
    </location>
</feature>
<reference evidence="8 9" key="1">
    <citation type="submission" date="2019-08" db="EMBL/GenBank/DDBJ databases">
        <title>Deep-cultivation of Planctomycetes and their phenomic and genomic characterization uncovers novel biology.</title>
        <authorList>
            <person name="Wiegand S."/>
            <person name="Jogler M."/>
            <person name="Boedeker C."/>
            <person name="Pinto D."/>
            <person name="Vollmers J."/>
            <person name="Rivas-Marin E."/>
            <person name="Kohn T."/>
            <person name="Peeters S.H."/>
            <person name="Heuer A."/>
            <person name="Rast P."/>
            <person name="Oberbeckmann S."/>
            <person name="Bunk B."/>
            <person name="Jeske O."/>
            <person name="Meyerdierks A."/>
            <person name="Storesund J.E."/>
            <person name="Kallscheuer N."/>
            <person name="Luecker S."/>
            <person name="Lage O.M."/>
            <person name="Pohl T."/>
            <person name="Merkel B.J."/>
            <person name="Hornburger P."/>
            <person name="Mueller R.-W."/>
            <person name="Bruemmer F."/>
            <person name="Labrenz M."/>
            <person name="Spormann A.M."/>
            <person name="Op den Camp H."/>
            <person name="Overmann J."/>
            <person name="Amann R."/>
            <person name="Jetten M.S.M."/>
            <person name="Mascher T."/>
            <person name="Medema M.H."/>
            <person name="Devos D.P."/>
            <person name="Kaster A.-K."/>
            <person name="Ovreas L."/>
            <person name="Rohde M."/>
            <person name="Galperin M.Y."/>
            <person name="Jogler C."/>
        </authorList>
    </citation>
    <scope>NUCLEOTIDE SEQUENCE [LARGE SCALE GENOMIC DNA]</scope>
    <source>
        <strain evidence="8 9">UC8</strain>
    </source>
</reference>
<evidence type="ECO:0000259" key="6">
    <source>
        <dbReference type="Pfam" id="PF07635"/>
    </source>
</evidence>
<feature type="domain" description="DUF1595" evidence="7">
    <location>
        <begin position="230"/>
        <end position="286"/>
    </location>
</feature>
<keyword evidence="9" id="KW-1185">Reference proteome</keyword>
<dbReference type="AlphaFoldDB" id="A0A5B9QM12"/>
<keyword evidence="1" id="KW-0732">Signal</keyword>
<dbReference type="Pfam" id="PF07635">
    <property type="entry name" value="PSCyt1"/>
    <property type="match status" value="1"/>
</dbReference>
<feature type="domain" description="DUF1587" evidence="3">
    <location>
        <begin position="126"/>
        <end position="201"/>
    </location>
</feature>
<evidence type="ECO:0000256" key="1">
    <source>
        <dbReference type="SAM" id="SignalP"/>
    </source>
</evidence>
<dbReference type="GO" id="GO:0009055">
    <property type="term" value="F:electron transfer activity"/>
    <property type="evidence" value="ECO:0007669"/>
    <property type="project" value="InterPro"/>
</dbReference>
<evidence type="ECO:0000313" key="9">
    <source>
        <dbReference type="Proteomes" id="UP000325286"/>
    </source>
</evidence>
<evidence type="ECO:0000259" key="2">
    <source>
        <dbReference type="Pfam" id="PF07624"/>
    </source>
</evidence>
<proteinExistence type="predicted"/>
<gene>
    <name evidence="8" type="ORF">UC8_21330</name>
</gene>
<protein>
    <recommendedName>
        <fullName evidence="10">Planctomycete cytochrome C</fullName>
    </recommendedName>
</protein>
<dbReference type="Pfam" id="PF07624">
    <property type="entry name" value="PSD2"/>
    <property type="match status" value="1"/>
</dbReference>
<dbReference type="SUPFAM" id="SSF46626">
    <property type="entry name" value="Cytochrome c"/>
    <property type="match status" value="1"/>
</dbReference>
<feature type="domain" description="Cytochrome C Planctomycete-type" evidence="6">
    <location>
        <begin position="44"/>
        <end position="92"/>
    </location>
</feature>
<organism evidence="8 9">
    <name type="scientific">Roseimaritima ulvae</name>
    <dbReference type="NCBI Taxonomy" id="980254"/>
    <lineage>
        <taxon>Bacteria</taxon>
        <taxon>Pseudomonadati</taxon>
        <taxon>Planctomycetota</taxon>
        <taxon>Planctomycetia</taxon>
        <taxon>Pirellulales</taxon>
        <taxon>Pirellulaceae</taxon>
        <taxon>Roseimaritima</taxon>
    </lineage>
</organism>
<dbReference type="InterPro" id="IPR013036">
    <property type="entry name" value="DUF1587"/>
</dbReference>
<evidence type="ECO:0000259" key="5">
    <source>
        <dbReference type="Pfam" id="PF07631"/>
    </source>
</evidence>
<dbReference type="InterPro" id="IPR011478">
    <property type="entry name" value="DUF1585"/>
</dbReference>